<reference evidence="2" key="1">
    <citation type="submission" date="2019-07" db="EMBL/GenBank/DDBJ databases">
        <title>Bacillus alkalisoli sp. nov. isolated from saline soil.</title>
        <authorList>
            <person name="Sun J.-Q."/>
            <person name="Xu L."/>
        </authorList>
    </citation>
    <scope>NUCLEOTIDE SEQUENCE [LARGE SCALE GENOMIC DNA]</scope>
    <source>
        <strain evidence="2">M4U3P1</strain>
    </source>
</reference>
<protein>
    <submittedName>
        <fullName evidence="1">Uncharacterized protein</fullName>
    </submittedName>
</protein>
<evidence type="ECO:0000313" key="1">
    <source>
        <dbReference type="EMBL" id="QKS71994.1"/>
    </source>
</evidence>
<dbReference type="AlphaFoldDB" id="A0A859FH56"/>
<dbReference type="RefSeq" id="WP_176009977.1">
    <property type="nucleotide sequence ID" value="NZ_CP041372.2"/>
</dbReference>
<evidence type="ECO:0000313" key="2">
    <source>
        <dbReference type="Proteomes" id="UP000318138"/>
    </source>
</evidence>
<dbReference type="EMBL" id="CP041372">
    <property type="protein sequence ID" value="QKS71994.1"/>
    <property type="molecule type" value="Genomic_DNA"/>
</dbReference>
<sequence>MIYYVLNHVFGKELGIFDEVASAIPDFNHYDVTEKVDVLSVLQEVLTNSWSEEGELAYFCIVKVVANEYSEGLHSMLKQDIRDSVYFEKHCLKLKEVLLLFSRAAVQQYYLKNH</sequence>
<dbReference type="KEGG" id="psua:FLK61_35620"/>
<proteinExistence type="predicted"/>
<gene>
    <name evidence="1" type="ORF">FLK61_35620</name>
</gene>
<keyword evidence="2" id="KW-1185">Reference proteome</keyword>
<name>A0A859FH56_9BACI</name>
<dbReference type="Proteomes" id="UP000318138">
    <property type="component" value="Chromosome"/>
</dbReference>
<organism evidence="1 2">
    <name type="scientific">Paenalkalicoccus suaedae</name>
    <dbReference type="NCBI Taxonomy" id="2592382"/>
    <lineage>
        <taxon>Bacteria</taxon>
        <taxon>Bacillati</taxon>
        <taxon>Bacillota</taxon>
        <taxon>Bacilli</taxon>
        <taxon>Bacillales</taxon>
        <taxon>Bacillaceae</taxon>
        <taxon>Paenalkalicoccus</taxon>
    </lineage>
</organism>
<accession>A0A859FH56</accession>